<reference evidence="2" key="2">
    <citation type="submission" date="2014-03" db="EMBL/GenBank/DDBJ databases">
        <authorList>
            <person name="Genoscope - CEA"/>
        </authorList>
    </citation>
    <scope>NUCLEOTIDE SEQUENCE</scope>
</reference>
<protein>
    <submittedName>
        <fullName evidence="2">Uncharacterized protein</fullName>
    </submittedName>
</protein>
<feature type="region of interest" description="Disordered" evidence="1">
    <location>
        <begin position="219"/>
        <end position="282"/>
    </location>
</feature>
<dbReference type="EMBL" id="FR906120">
    <property type="protein sequence ID" value="CDQ83156.1"/>
    <property type="molecule type" value="Genomic_DNA"/>
</dbReference>
<dbReference type="InterPro" id="IPR029134">
    <property type="entry name" value="DUF4647"/>
</dbReference>
<dbReference type="OrthoDB" id="10033658at2759"/>
<evidence type="ECO:0000256" key="1">
    <source>
        <dbReference type="SAM" id="MobiDB-lite"/>
    </source>
</evidence>
<name>A0A060XUF5_ONCMY</name>
<dbReference type="AlphaFoldDB" id="A0A060XUF5"/>
<gene>
    <name evidence="2" type="ORF">GSONMT00013014001</name>
</gene>
<organism evidence="2 3">
    <name type="scientific">Oncorhynchus mykiss</name>
    <name type="common">Rainbow trout</name>
    <name type="synonym">Salmo gairdneri</name>
    <dbReference type="NCBI Taxonomy" id="8022"/>
    <lineage>
        <taxon>Eukaryota</taxon>
        <taxon>Metazoa</taxon>
        <taxon>Chordata</taxon>
        <taxon>Craniata</taxon>
        <taxon>Vertebrata</taxon>
        <taxon>Euteleostomi</taxon>
        <taxon>Actinopterygii</taxon>
        <taxon>Neopterygii</taxon>
        <taxon>Teleostei</taxon>
        <taxon>Protacanthopterygii</taxon>
        <taxon>Salmoniformes</taxon>
        <taxon>Salmonidae</taxon>
        <taxon>Salmoninae</taxon>
        <taxon>Oncorhynchus</taxon>
    </lineage>
</organism>
<reference evidence="2" key="1">
    <citation type="journal article" date="2014" name="Nat. Commun.">
        <title>The rainbow trout genome provides novel insights into evolution after whole-genome duplication in vertebrates.</title>
        <authorList>
            <person name="Berthelot C."/>
            <person name="Brunet F."/>
            <person name="Chalopin D."/>
            <person name="Juanchich A."/>
            <person name="Bernard M."/>
            <person name="Noel B."/>
            <person name="Bento P."/>
            <person name="Da Silva C."/>
            <person name="Labadie K."/>
            <person name="Alberti A."/>
            <person name="Aury J.M."/>
            <person name="Louis A."/>
            <person name="Dehais P."/>
            <person name="Bardou P."/>
            <person name="Montfort J."/>
            <person name="Klopp C."/>
            <person name="Cabau C."/>
            <person name="Gaspin C."/>
            <person name="Thorgaard G.H."/>
            <person name="Boussaha M."/>
            <person name="Quillet E."/>
            <person name="Guyomard R."/>
            <person name="Galiana D."/>
            <person name="Bobe J."/>
            <person name="Volff J.N."/>
            <person name="Genet C."/>
            <person name="Wincker P."/>
            <person name="Jaillon O."/>
            <person name="Roest Crollius H."/>
            <person name="Guiguen Y."/>
        </authorList>
    </citation>
    <scope>NUCLEOTIDE SEQUENCE [LARGE SCALE GENOMIC DNA]</scope>
</reference>
<sequence>MGSLASEVLDEAHCFWATCAHPCCWESEQRIAKGVPHYIKQIISDGGRAPVDVEEFPTLSVVNVSEWTEGQKTPKGKLLYKTRSKENFATDASLTLLSSQSQVQQREHNTSADLHVPGLNSVDQIPRNKQHKEVKLSTAQINQLASCSSASWGSGSLVMWVPNPHHIPQCQARNRPKSPYVPVKELICLPSLKTSKINRNPRIQVQDSKNVRKRVPFQLTTLTSKPRSEHGLSSPVAQQTVHPTDLAQAKPDTDTDPKREEEEAQTQAHTSPHPPPAPRIPSAFLLRNKPVVFHSVRERVLRRHTQQDLSTYKYKLDSKTGGGGIDWDSLRRQTYLWRKHNLPPNCDREKPFPPEDMTVSQIVGFGFYPIPKAMLHHDPRSPLSKGPAVWRCLECVDGMWCGHGGGPLASISKCLNSLVSNSSFKFCSRSNLSCQNPLHQLLDGDYLSDVDPGNKGTIAPQNSMMYLQDTTSNYSDCQGEDNEFGLCPERDAEGGLGSLERPGRSS</sequence>
<dbReference type="Proteomes" id="UP000193380">
    <property type="component" value="Unassembled WGS sequence"/>
</dbReference>
<dbReference type="PaxDb" id="8022-A0A060XUF5"/>
<evidence type="ECO:0000313" key="2">
    <source>
        <dbReference type="EMBL" id="CDQ83156.1"/>
    </source>
</evidence>
<evidence type="ECO:0000313" key="3">
    <source>
        <dbReference type="Proteomes" id="UP000193380"/>
    </source>
</evidence>
<proteinExistence type="predicted"/>
<accession>A0A060XUF5</accession>
<feature type="compositionally biased region" description="Basic and acidic residues" evidence="1">
    <location>
        <begin position="251"/>
        <end position="261"/>
    </location>
</feature>
<dbReference type="Pfam" id="PF15504">
    <property type="entry name" value="DUF4647"/>
    <property type="match status" value="1"/>
</dbReference>